<gene>
    <name evidence="2" type="ORF">TSPGSL018_28380</name>
</gene>
<organism evidence="2">
    <name type="scientific">Tetraselmis sp. GSL018</name>
    <dbReference type="NCBI Taxonomy" id="582737"/>
    <lineage>
        <taxon>Eukaryota</taxon>
        <taxon>Viridiplantae</taxon>
        <taxon>Chlorophyta</taxon>
        <taxon>core chlorophytes</taxon>
        <taxon>Chlorodendrophyceae</taxon>
        <taxon>Chlorodendrales</taxon>
        <taxon>Chlorodendraceae</taxon>
        <taxon>Tetraselmis</taxon>
    </lineage>
</organism>
<evidence type="ECO:0000313" key="2">
    <source>
        <dbReference type="EMBL" id="JAC60658.1"/>
    </source>
</evidence>
<feature type="region of interest" description="Disordered" evidence="1">
    <location>
        <begin position="1"/>
        <end position="28"/>
    </location>
</feature>
<feature type="non-terminal residue" evidence="2">
    <location>
        <position position="1"/>
    </location>
</feature>
<accession>A0A061QLT0</accession>
<reference evidence="2" key="1">
    <citation type="submission" date="2014-05" db="EMBL/GenBank/DDBJ databases">
        <title>The transcriptome of the halophilic microalga Tetraselmis sp. GSL018 isolated from the Great Salt Lake, Utah.</title>
        <authorList>
            <person name="Jinkerson R.E."/>
            <person name="D'Adamo S."/>
            <person name="Posewitz M.C."/>
        </authorList>
    </citation>
    <scope>NUCLEOTIDE SEQUENCE</scope>
    <source>
        <strain evidence="2">GSL018</strain>
    </source>
</reference>
<sequence length="45" mass="4615">VLTKSQAACVRTEPGQRSRPTGASPGICPVPAVSGPHLFNARWGG</sequence>
<dbReference type="EMBL" id="GBEZ01026563">
    <property type="protein sequence ID" value="JAC60658.1"/>
    <property type="molecule type" value="Transcribed_RNA"/>
</dbReference>
<name>A0A061QLT0_9CHLO</name>
<dbReference type="AlphaFoldDB" id="A0A061QLT0"/>
<evidence type="ECO:0000256" key="1">
    <source>
        <dbReference type="SAM" id="MobiDB-lite"/>
    </source>
</evidence>
<protein>
    <submittedName>
        <fullName evidence="2">Uncharacterized protein</fullName>
    </submittedName>
</protein>
<proteinExistence type="predicted"/>